<feature type="domain" description="Flavodoxin-like" evidence="3">
    <location>
        <begin position="255"/>
        <end position="393"/>
    </location>
</feature>
<dbReference type="GO" id="GO:0010181">
    <property type="term" value="F:FMN binding"/>
    <property type="evidence" value="ECO:0007669"/>
    <property type="project" value="InterPro"/>
</dbReference>
<dbReference type="AlphaFoldDB" id="A0A3A4NS43"/>
<dbReference type="CDD" id="cd07709">
    <property type="entry name" value="flavodiiron_proteins_MBL-fold"/>
    <property type="match status" value="1"/>
</dbReference>
<dbReference type="PANTHER" id="PTHR43717">
    <property type="entry name" value="ANAEROBIC NITRIC OXIDE REDUCTASE FLAVORUBREDOXIN"/>
    <property type="match status" value="1"/>
</dbReference>
<protein>
    <submittedName>
        <fullName evidence="4">MBL fold metallo-hydrolase</fullName>
    </submittedName>
</protein>
<keyword evidence="4" id="KW-0378">Hydrolase</keyword>
<dbReference type="InterPro" id="IPR008254">
    <property type="entry name" value="Flavodoxin/NO_synth"/>
</dbReference>
<dbReference type="InterPro" id="IPR001279">
    <property type="entry name" value="Metallo-B-lactamas"/>
</dbReference>
<evidence type="ECO:0000259" key="3">
    <source>
        <dbReference type="PROSITE" id="PS50902"/>
    </source>
</evidence>
<dbReference type="PIRSF" id="PIRSF005243">
    <property type="entry name" value="ROO"/>
    <property type="match status" value="1"/>
</dbReference>
<gene>
    <name evidence="4" type="ORF">C4520_10045</name>
</gene>
<organism evidence="4 5">
    <name type="scientific">Abyssobacteria bacterium (strain SURF_5)</name>
    <dbReference type="NCBI Taxonomy" id="2093360"/>
    <lineage>
        <taxon>Bacteria</taxon>
        <taxon>Pseudomonadati</taxon>
        <taxon>Candidatus Hydrogenedentota</taxon>
        <taxon>Candidatus Abyssobacteria</taxon>
    </lineage>
</organism>
<reference evidence="4 5" key="1">
    <citation type="journal article" date="2017" name="ISME J.">
        <title>Energy and carbon metabolisms in a deep terrestrial subsurface fluid microbial community.</title>
        <authorList>
            <person name="Momper L."/>
            <person name="Jungbluth S.P."/>
            <person name="Lee M.D."/>
            <person name="Amend J.P."/>
        </authorList>
    </citation>
    <scope>NUCLEOTIDE SEQUENCE [LARGE SCALE GENOMIC DNA]</scope>
    <source>
        <strain evidence="4">SURF_5</strain>
    </source>
</reference>
<dbReference type="InterPro" id="IPR001226">
    <property type="entry name" value="Flavodoxin_CS"/>
</dbReference>
<dbReference type="InterPro" id="IPR016440">
    <property type="entry name" value="Rubredoxin-O_OxRdtase"/>
</dbReference>
<proteinExistence type="inferred from homology"/>
<comment type="similarity">
    <text evidence="2">In the N-terminal section; belongs to the zinc metallo-hydrolase group 3 family.</text>
</comment>
<comment type="caution">
    <text evidence="4">The sequence shown here is derived from an EMBL/GenBank/DDBJ whole genome shotgun (WGS) entry which is preliminary data.</text>
</comment>
<dbReference type="PROSITE" id="PS50902">
    <property type="entry name" value="FLAVODOXIN_LIKE"/>
    <property type="match status" value="1"/>
</dbReference>
<evidence type="ECO:0000313" key="4">
    <source>
        <dbReference type="EMBL" id="RJP21345.1"/>
    </source>
</evidence>
<name>A0A3A4NS43_ABYX5</name>
<dbReference type="InterPro" id="IPR029039">
    <property type="entry name" value="Flavoprotein-like_sf"/>
</dbReference>
<dbReference type="SUPFAM" id="SSF52218">
    <property type="entry name" value="Flavoproteins"/>
    <property type="match status" value="1"/>
</dbReference>
<dbReference type="InterPro" id="IPR045761">
    <property type="entry name" value="ODP_dom"/>
</dbReference>
<dbReference type="GO" id="GO:0046872">
    <property type="term" value="F:metal ion binding"/>
    <property type="evidence" value="ECO:0007669"/>
    <property type="project" value="InterPro"/>
</dbReference>
<dbReference type="GO" id="GO:0016787">
    <property type="term" value="F:hydrolase activity"/>
    <property type="evidence" value="ECO:0007669"/>
    <property type="project" value="UniProtKB-KW"/>
</dbReference>
<dbReference type="PANTHER" id="PTHR43717:SF1">
    <property type="entry name" value="ANAEROBIC NITRIC OXIDE REDUCTASE FLAVORUBREDOXIN"/>
    <property type="match status" value="1"/>
</dbReference>
<sequence length="398" mass="43988">MVDTRQVQVAEGVYWVGAVDWNVRTFHGFTYTTPRGTTYNAYLILDDKIALVDTVYAPFTNEMMSRIGTYVDPSKIDYVIANHVETDHSGALAAILSVAKNAKLVCDARCKDGLEKNYFGNWDYQIVKTGDTISLGKKTLSFIEAPMLHWPDSMFTYIPQEELLLPNDAFGQHLASTERFAEDYDRAVLMEEAAKYYANILMPLSPLVLKKIEEIGKLKLSIKTIAPSHGLIWRNPETIITAYTRWASGESEKAVLVVYDTMWGATEKMAKAIVEGIVSEDVSAKLVRIAVSDRSEAVRDCLLMKGLVVGSSTINAGMLPTLSPFLEDLRGLKPRKKIGAAFGSHGWGGGGAKAVDKILREMGVDVAADPVTVKYMPDQDELRKCFELGASVARRVKS</sequence>
<dbReference type="Gene3D" id="3.40.50.360">
    <property type="match status" value="1"/>
</dbReference>
<dbReference type="SUPFAM" id="SSF56281">
    <property type="entry name" value="Metallo-hydrolase/oxidoreductase"/>
    <property type="match status" value="1"/>
</dbReference>
<dbReference type="InterPro" id="IPR036866">
    <property type="entry name" value="RibonucZ/Hydroxyglut_hydro"/>
</dbReference>
<dbReference type="GO" id="GO:0016491">
    <property type="term" value="F:oxidoreductase activity"/>
    <property type="evidence" value="ECO:0007669"/>
    <property type="project" value="InterPro"/>
</dbReference>
<dbReference type="SMART" id="SM00849">
    <property type="entry name" value="Lactamase_B"/>
    <property type="match status" value="1"/>
</dbReference>
<dbReference type="Proteomes" id="UP000265882">
    <property type="component" value="Unassembled WGS sequence"/>
</dbReference>
<accession>A0A3A4NS43</accession>
<comment type="cofactor">
    <cofactor evidence="1">
        <name>FMN</name>
        <dbReference type="ChEBI" id="CHEBI:58210"/>
    </cofactor>
</comment>
<dbReference type="Pfam" id="PF00258">
    <property type="entry name" value="Flavodoxin_1"/>
    <property type="match status" value="1"/>
</dbReference>
<evidence type="ECO:0000256" key="2">
    <source>
        <dbReference type="ARBA" id="ARBA00007121"/>
    </source>
</evidence>
<dbReference type="Pfam" id="PF19583">
    <property type="entry name" value="ODP"/>
    <property type="match status" value="1"/>
</dbReference>
<dbReference type="PROSITE" id="PS00201">
    <property type="entry name" value="FLAVODOXIN"/>
    <property type="match status" value="1"/>
</dbReference>
<evidence type="ECO:0000313" key="5">
    <source>
        <dbReference type="Proteomes" id="UP000265882"/>
    </source>
</evidence>
<evidence type="ECO:0000256" key="1">
    <source>
        <dbReference type="ARBA" id="ARBA00001917"/>
    </source>
</evidence>
<dbReference type="EMBL" id="QZKU01000068">
    <property type="protein sequence ID" value="RJP21345.1"/>
    <property type="molecule type" value="Genomic_DNA"/>
</dbReference>
<dbReference type="GO" id="GO:0009055">
    <property type="term" value="F:electron transfer activity"/>
    <property type="evidence" value="ECO:0007669"/>
    <property type="project" value="InterPro"/>
</dbReference>
<dbReference type="Gene3D" id="3.60.15.10">
    <property type="entry name" value="Ribonuclease Z/Hydroxyacylglutathione hydrolase-like"/>
    <property type="match status" value="1"/>
</dbReference>